<organism evidence="1 2">
    <name type="scientific">Entomospira culicis</name>
    <dbReference type="NCBI Taxonomy" id="2719989"/>
    <lineage>
        <taxon>Bacteria</taxon>
        <taxon>Pseudomonadati</taxon>
        <taxon>Spirochaetota</taxon>
        <taxon>Spirochaetia</taxon>
        <taxon>Spirochaetales</taxon>
        <taxon>Spirochaetaceae</taxon>
        <taxon>Entomospira</taxon>
    </lineage>
</organism>
<dbReference type="Gene3D" id="1.10.150.240">
    <property type="entry name" value="Putative phosphatase, domain 2"/>
    <property type="match status" value="1"/>
</dbReference>
<dbReference type="PANTHER" id="PTHR43434">
    <property type="entry name" value="PHOSPHOGLYCOLATE PHOSPHATASE"/>
    <property type="match status" value="1"/>
</dbReference>
<protein>
    <submittedName>
        <fullName evidence="1">HAD hydrolase-like protein</fullName>
    </submittedName>
</protein>
<dbReference type="RefSeq" id="WP_167696126.1">
    <property type="nucleotide sequence ID" value="NZ_CP118181.1"/>
</dbReference>
<dbReference type="InterPro" id="IPR036412">
    <property type="entry name" value="HAD-like_sf"/>
</dbReference>
<dbReference type="SFLD" id="SFLDG01129">
    <property type="entry name" value="C1.5:_HAD__Beta-PGM__Phosphata"/>
    <property type="match status" value="1"/>
</dbReference>
<dbReference type="Pfam" id="PF13419">
    <property type="entry name" value="HAD_2"/>
    <property type="match status" value="1"/>
</dbReference>
<dbReference type="PANTHER" id="PTHR43434:SF20">
    <property type="entry name" value="5'-NUCLEOTIDASE"/>
    <property type="match status" value="1"/>
</dbReference>
<sequence>MSKFDLIIYDFDGTLYDTRPGLHKILRQMLAEFGFNPDGYDLKEFVGPPMEWSLANIVGAAPDVVTQMIVYFRPRYQESALEHLIFFDGIMPMLEEFKQAGKKQAIASLKFRPSLDKILEVASIGHLFDAVAGYYPDAPETKAQLMRTVIEATGAKAPIMVGDRHFDLTGAQEVGVPFIGVGYGYARDMAELAEGDYWVATVAELHQFLAQHT</sequence>
<dbReference type="Proteomes" id="UP000778951">
    <property type="component" value="Unassembled WGS sequence"/>
</dbReference>
<name>A0A968GJ87_9SPIO</name>
<dbReference type="InterPro" id="IPR023214">
    <property type="entry name" value="HAD_sf"/>
</dbReference>
<evidence type="ECO:0000313" key="2">
    <source>
        <dbReference type="Proteomes" id="UP000778951"/>
    </source>
</evidence>
<accession>A0A968GJ87</accession>
<proteinExistence type="predicted"/>
<dbReference type="Gene3D" id="3.40.50.1000">
    <property type="entry name" value="HAD superfamily/HAD-like"/>
    <property type="match status" value="1"/>
</dbReference>
<dbReference type="InterPro" id="IPR050155">
    <property type="entry name" value="HAD-like_hydrolase_sf"/>
</dbReference>
<keyword evidence="2" id="KW-1185">Reference proteome</keyword>
<dbReference type="SFLD" id="SFLDS00003">
    <property type="entry name" value="Haloacid_Dehalogenase"/>
    <property type="match status" value="1"/>
</dbReference>
<dbReference type="GO" id="GO:0004713">
    <property type="term" value="F:protein tyrosine kinase activity"/>
    <property type="evidence" value="ECO:0007669"/>
    <property type="project" value="TreeGrafter"/>
</dbReference>
<dbReference type="InterPro" id="IPR041492">
    <property type="entry name" value="HAD_2"/>
</dbReference>
<evidence type="ECO:0000313" key="1">
    <source>
        <dbReference type="EMBL" id="NIZ70052.1"/>
    </source>
</evidence>
<reference evidence="1" key="1">
    <citation type="submission" date="2020-03" db="EMBL/GenBank/DDBJ databases">
        <title>Spirochaetal bacteria isolated from arthropods constitute a novel genus Entomospira genus novum within the order Spirochaetales.</title>
        <authorList>
            <person name="Grana-Miraglia L."/>
            <person name="Sikutova S."/>
            <person name="Fingerle V."/>
            <person name="Sing A."/>
            <person name="Castillo-Ramirez S."/>
            <person name="Margos G."/>
            <person name="Rudolf I."/>
        </authorList>
    </citation>
    <scope>NUCLEOTIDE SEQUENCE</scope>
    <source>
        <strain evidence="1">BR149</strain>
    </source>
</reference>
<dbReference type="GO" id="GO:0016787">
    <property type="term" value="F:hydrolase activity"/>
    <property type="evidence" value="ECO:0007669"/>
    <property type="project" value="UniProtKB-KW"/>
</dbReference>
<dbReference type="SUPFAM" id="SSF56784">
    <property type="entry name" value="HAD-like"/>
    <property type="match status" value="1"/>
</dbReference>
<dbReference type="InterPro" id="IPR023198">
    <property type="entry name" value="PGP-like_dom2"/>
</dbReference>
<keyword evidence="1" id="KW-0378">Hydrolase</keyword>
<dbReference type="GO" id="GO:0005829">
    <property type="term" value="C:cytosol"/>
    <property type="evidence" value="ECO:0007669"/>
    <property type="project" value="TreeGrafter"/>
</dbReference>
<dbReference type="EMBL" id="JAATLM010000001">
    <property type="protein sequence ID" value="NIZ70052.1"/>
    <property type="molecule type" value="Genomic_DNA"/>
</dbReference>
<comment type="caution">
    <text evidence="1">The sequence shown here is derived from an EMBL/GenBank/DDBJ whole genome shotgun (WGS) entry which is preliminary data.</text>
</comment>
<dbReference type="AlphaFoldDB" id="A0A968GJ87"/>
<gene>
    <name evidence="1" type="ORF">HCT48_07515</name>
</gene>